<dbReference type="PANTHER" id="PTHR21310">
    <property type="entry name" value="AMINOGLYCOSIDE PHOSPHOTRANSFERASE-RELATED-RELATED"/>
    <property type="match status" value="1"/>
</dbReference>
<dbReference type="OrthoDB" id="5412996at2759"/>
<proteinExistence type="predicted"/>
<dbReference type="InterPro" id="IPR011009">
    <property type="entry name" value="Kinase-like_dom_sf"/>
</dbReference>
<evidence type="ECO:0008006" key="3">
    <source>
        <dbReference type="Google" id="ProtNLM"/>
    </source>
</evidence>
<comment type="caution">
    <text evidence="1">The sequence shown here is derived from an EMBL/GenBank/DDBJ whole genome shotgun (WGS) entry which is preliminary data.</text>
</comment>
<name>A0A3E2H8T3_SCYLI</name>
<reference evidence="1 2" key="1">
    <citation type="submission" date="2018-05" db="EMBL/GenBank/DDBJ databases">
        <title>Draft genome sequence of Scytalidium lignicola DSM 105466, a ubiquitous saprotrophic fungus.</title>
        <authorList>
            <person name="Buettner E."/>
            <person name="Gebauer A.M."/>
            <person name="Hofrichter M."/>
            <person name="Liers C."/>
            <person name="Kellner H."/>
        </authorList>
    </citation>
    <scope>NUCLEOTIDE SEQUENCE [LARGE SCALE GENOMIC DNA]</scope>
    <source>
        <strain evidence="1 2">DSM 105466</strain>
    </source>
</reference>
<feature type="non-terminal residue" evidence="1">
    <location>
        <position position="213"/>
    </location>
</feature>
<dbReference type="Gene3D" id="3.30.200.20">
    <property type="entry name" value="Phosphorylase Kinase, domain 1"/>
    <property type="match status" value="1"/>
</dbReference>
<dbReference type="AlphaFoldDB" id="A0A3E2H8T3"/>
<evidence type="ECO:0000313" key="1">
    <source>
        <dbReference type="EMBL" id="RFU29784.1"/>
    </source>
</evidence>
<accession>A0A3E2H8T3</accession>
<dbReference type="OMA" id="KIYYQIA"/>
<dbReference type="Proteomes" id="UP000258309">
    <property type="component" value="Unassembled WGS sequence"/>
</dbReference>
<feature type="non-terminal residue" evidence="1">
    <location>
        <position position="1"/>
    </location>
</feature>
<dbReference type="SUPFAM" id="SSF56112">
    <property type="entry name" value="Protein kinase-like (PK-like)"/>
    <property type="match status" value="1"/>
</dbReference>
<dbReference type="PANTHER" id="PTHR21310:SF37">
    <property type="entry name" value="AMINOGLYCOSIDE PHOSPHOTRANSFERASE DOMAIN-CONTAINING PROTEIN"/>
    <property type="match status" value="1"/>
</dbReference>
<organism evidence="1 2">
    <name type="scientific">Scytalidium lignicola</name>
    <name type="common">Hyphomycete</name>
    <dbReference type="NCBI Taxonomy" id="5539"/>
    <lineage>
        <taxon>Eukaryota</taxon>
        <taxon>Fungi</taxon>
        <taxon>Dikarya</taxon>
        <taxon>Ascomycota</taxon>
        <taxon>Pezizomycotina</taxon>
        <taxon>Leotiomycetes</taxon>
        <taxon>Leotiomycetes incertae sedis</taxon>
        <taxon>Scytalidium</taxon>
    </lineage>
</organism>
<evidence type="ECO:0000313" key="2">
    <source>
        <dbReference type="Proteomes" id="UP000258309"/>
    </source>
</evidence>
<protein>
    <recommendedName>
        <fullName evidence="3">Aminoglycoside phosphotransferase domain-containing protein</fullName>
    </recommendedName>
</protein>
<dbReference type="EMBL" id="NCSJ02000118">
    <property type="protein sequence ID" value="RFU29784.1"/>
    <property type="molecule type" value="Genomic_DNA"/>
</dbReference>
<gene>
    <name evidence="1" type="ORF">B7463_g6577</name>
</gene>
<dbReference type="InterPro" id="IPR051678">
    <property type="entry name" value="AGP_Transferase"/>
</dbReference>
<dbReference type="STRING" id="5539.A0A3E2H8T3"/>
<keyword evidence="2" id="KW-1185">Reference proteome</keyword>
<sequence>MPQQKTSSLKTYFDEIAETNGDDECRAWLNMGFDSKAELASFVASRREGNGSGKYVGFLKGSFNFSFRFNFSDGGPDAIIRFPKSGHTATALRDKKVTNEVQIMEYLSQHTTIPLPHVHSWDLTAESPQQFGPFIIMDYIDGLLLSTVLKQPTESDQDDVVLNPNIDSTILDKIYYQIANYMLQLSQLTFTRIGAASIRTNGRRVGIKEEAIL</sequence>